<name>A0A318H5K8_9BURK</name>
<evidence type="ECO:0000256" key="2">
    <source>
        <dbReference type="SAM" id="SignalP"/>
    </source>
</evidence>
<proteinExistence type="predicted"/>
<dbReference type="AlphaFoldDB" id="A0A318H5K8"/>
<dbReference type="RefSeq" id="WP_110399931.1">
    <property type="nucleotide sequence ID" value="NZ_QJJS01000004.1"/>
</dbReference>
<evidence type="ECO:0000256" key="1">
    <source>
        <dbReference type="SAM" id="MobiDB-lite"/>
    </source>
</evidence>
<keyword evidence="4" id="KW-1185">Reference proteome</keyword>
<evidence type="ECO:0000313" key="3">
    <source>
        <dbReference type="EMBL" id="PXW97541.1"/>
    </source>
</evidence>
<dbReference type="OrthoDB" id="6751304at2"/>
<keyword evidence="2" id="KW-0732">Signal</keyword>
<feature type="compositionally biased region" description="Basic and acidic residues" evidence="1">
    <location>
        <begin position="66"/>
        <end position="77"/>
    </location>
</feature>
<accession>A0A318H5K8</accession>
<gene>
    <name evidence="3" type="ORF">C7444_104143</name>
</gene>
<reference evidence="3 4" key="1">
    <citation type="submission" date="2018-05" db="EMBL/GenBank/DDBJ databases">
        <title>Genomic Encyclopedia of Type Strains, Phase IV (KMG-IV): sequencing the most valuable type-strain genomes for metagenomic binning, comparative biology and taxonomic classification.</title>
        <authorList>
            <person name="Goeker M."/>
        </authorList>
    </citation>
    <scope>NUCLEOTIDE SEQUENCE [LARGE SCALE GENOMIC DNA]</scope>
    <source>
        <strain evidence="3 4">DSM 566</strain>
    </source>
</reference>
<dbReference type="EMBL" id="QJJS01000004">
    <property type="protein sequence ID" value="PXW97541.1"/>
    <property type="molecule type" value="Genomic_DNA"/>
</dbReference>
<dbReference type="Gene3D" id="2.50.20.10">
    <property type="entry name" value="Lipoprotein localisation LolA/LolB/LppX"/>
    <property type="match status" value="1"/>
</dbReference>
<feature type="signal peptide" evidence="2">
    <location>
        <begin position="1"/>
        <end position="21"/>
    </location>
</feature>
<feature type="region of interest" description="Disordered" evidence="1">
    <location>
        <begin position="38"/>
        <end position="77"/>
    </location>
</feature>
<protein>
    <submittedName>
        <fullName evidence="3">Uncharacterized protein DUF1329</fullName>
    </submittedName>
</protein>
<organism evidence="3 4">
    <name type="scientific">Sphaerotilus hippei</name>
    <dbReference type="NCBI Taxonomy" id="744406"/>
    <lineage>
        <taxon>Bacteria</taxon>
        <taxon>Pseudomonadati</taxon>
        <taxon>Pseudomonadota</taxon>
        <taxon>Betaproteobacteria</taxon>
        <taxon>Burkholderiales</taxon>
        <taxon>Sphaerotilaceae</taxon>
        <taxon>Sphaerotilus</taxon>
    </lineage>
</organism>
<dbReference type="Proteomes" id="UP000247811">
    <property type="component" value="Unassembled WGS sequence"/>
</dbReference>
<evidence type="ECO:0000313" key="4">
    <source>
        <dbReference type="Proteomes" id="UP000247811"/>
    </source>
</evidence>
<dbReference type="CDD" id="cd16329">
    <property type="entry name" value="LolA_like"/>
    <property type="match status" value="1"/>
</dbReference>
<comment type="caution">
    <text evidence="3">The sequence shown here is derived from an EMBL/GenBank/DDBJ whole genome shotgun (WGS) entry which is preliminary data.</text>
</comment>
<sequence length="449" mass="49187">MTIRPLLITGALALATASAGAAVSADEAARLKSDLTPLGAEKAGNKDGSIPAWTGGHTTAIPGDKPGGRRGDPFKDEKPLFSITAANAASHADKLTDGTQAMLKKSPGFRVDVYKTHRTAAAPQWVYDNTFKNATRASLKGDVPQGAFGGVPFPVAKTGAEVMWNHMLRWRGTSVQLNINQYQLTSDGRSVLTTDGVIEQQLPYYFQDSSAEKLAESNEFWMIRLKNQGPPLRAGEAIVGRNQIDGAKDQAWVYLTGQRRVRKLPNPCCDTPTPSAAGVMSFDEIETWTGRIDRFDWKLLGRKEMFIPYNGNKLLQPKTDAEVITGVHLNPDHVRWELHRVWVVEATLRAGQRHQAPRSRYYCDEDTWACVLADRWDANGQLWKTLWSQTLVAPDLPGTVIGAFGFTDLISGSGFAGNLYNAKGGQYVVKPRFPDSTFTPDALAGESVR</sequence>
<dbReference type="Pfam" id="PF07044">
    <property type="entry name" value="DUF1329"/>
    <property type="match status" value="1"/>
</dbReference>
<feature type="chain" id="PRO_5016255464" evidence="2">
    <location>
        <begin position="22"/>
        <end position="449"/>
    </location>
</feature>
<dbReference type="InterPro" id="IPR010752">
    <property type="entry name" value="DUF1329"/>
</dbReference>